<reference evidence="3 4" key="1">
    <citation type="submission" date="2019-03" db="EMBL/GenBank/DDBJ databases">
        <title>The genome sequence of a newly discovered highly antifungal drug resistant Aspergillus species, Aspergillus tanneri NIH 1004.</title>
        <authorList>
            <person name="Mounaud S."/>
            <person name="Singh I."/>
            <person name="Joardar V."/>
            <person name="Pakala S."/>
            <person name="Pakala S."/>
            <person name="Venepally P."/>
            <person name="Hoover J."/>
            <person name="Nierman W."/>
            <person name="Chung J."/>
            <person name="Losada L."/>
        </authorList>
    </citation>
    <scope>NUCLEOTIDE SEQUENCE [LARGE SCALE GENOMIC DNA]</scope>
    <source>
        <strain evidence="3 4">NIH1004</strain>
    </source>
</reference>
<comment type="caution">
    <text evidence="3">The sequence shown here is derived from an EMBL/GenBank/DDBJ whole genome shotgun (WGS) entry which is preliminary data.</text>
</comment>
<sequence length="259" mass="28770">MTIDYRHGISIFELFVYIPTSFTGLWMAKKHGFKTSSGWIFFTTFSIVQVIGGCCYLATLHNPQSKALYIASIVCSSMGMSPLTMACISLLSRANSTIESTHRVAFSNYLFKATHLICAVAMILGIVAMTENSDISQALTNEKLRITLILFLLAWIGLLLLLVLVGSRYIHIARGEHRLLLAVGLSLPPLLVRLIYSFMNSFSNDQSFSMIWGNPTVMLCMKTLEQMFIVLVCLGIGMTLYPRPPDVASGGHIRNKRGF</sequence>
<dbReference type="VEuPathDB" id="FungiDB:EYZ11_012548"/>
<feature type="transmembrane region" description="Helical" evidence="1">
    <location>
        <begin position="39"/>
        <end position="61"/>
    </location>
</feature>
<dbReference type="STRING" id="1220188.A0A4S3IZZ0"/>
<feature type="transmembrane region" description="Helical" evidence="1">
    <location>
        <begin position="67"/>
        <end position="88"/>
    </location>
</feature>
<feature type="transmembrane region" description="Helical" evidence="1">
    <location>
        <begin position="179"/>
        <end position="196"/>
    </location>
</feature>
<feature type="transmembrane region" description="Helical" evidence="1">
    <location>
        <begin position="216"/>
        <end position="241"/>
    </location>
</feature>
<organism evidence="3 4">
    <name type="scientific">Aspergillus tanneri</name>
    <dbReference type="NCBI Taxonomy" id="1220188"/>
    <lineage>
        <taxon>Eukaryota</taxon>
        <taxon>Fungi</taxon>
        <taxon>Dikarya</taxon>
        <taxon>Ascomycota</taxon>
        <taxon>Pezizomycotina</taxon>
        <taxon>Eurotiomycetes</taxon>
        <taxon>Eurotiomycetidae</taxon>
        <taxon>Eurotiales</taxon>
        <taxon>Aspergillaceae</taxon>
        <taxon>Aspergillus</taxon>
        <taxon>Aspergillus subgen. Circumdati</taxon>
    </lineage>
</organism>
<feature type="transmembrane region" description="Helical" evidence="1">
    <location>
        <begin position="109"/>
        <end position="128"/>
    </location>
</feature>
<dbReference type="Proteomes" id="UP000308092">
    <property type="component" value="Unassembled WGS sequence"/>
</dbReference>
<evidence type="ECO:0000256" key="1">
    <source>
        <dbReference type="SAM" id="Phobius"/>
    </source>
</evidence>
<feature type="domain" description="DUF7702" evidence="2">
    <location>
        <begin position="3"/>
        <end position="240"/>
    </location>
</feature>
<dbReference type="PANTHER" id="PTHR42109">
    <property type="entry name" value="UNPLACED GENOMIC SCAFFOLD UM_SCAF_CONTIG_1.265, WHOLE GENOME SHOTGUN SEQUENCE"/>
    <property type="match status" value="1"/>
</dbReference>
<gene>
    <name evidence="3" type="ORF">EYZ11_012548</name>
</gene>
<dbReference type="Pfam" id="PF24800">
    <property type="entry name" value="DUF7702"/>
    <property type="match status" value="1"/>
</dbReference>
<keyword evidence="1" id="KW-0472">Membrane</keyword>
<protein>
    <recommendedName>
        <fullName evidence="2">DUF7702 domain-containing protein</fullName>
    </recommendedName>
</protein>
<feature type="transmembrane region" description="Helical" evidence="1">
    <location>
        <begin position="148"/>
        <end position="167"/>
    </location>
</feature>
<proteinExistence type="predicted"/>
<keyword evidence="1" id="KW-0812">Transmembrane</keyword>
<name>A0A4S3IZZ0_9EURO</name>
<evidence type="ECO:0000259" key="2">
    <source>
        <dbReference type="Pfam" id="PF24800"/>
    </source>
</evidence>
<dbReference type="AlphaFoldDB" id="A0A4S3IZZ0"/>
<accession>A0A4S3IZZ0</accession>
<evidence type="ECO:0000313" key="4">
    <source>
        <dbReference type="Proteomes" id="UP000308092"/>
    </source>
</evidence>
<evidence type="ECO:0000313" key="3">
    <source>
        <dbReference type="EMBL" id="THC88003.1"/>
    </source>
</evidence>
<keyword evidence="4" id="KW-1185">Reference proteome</keyword>
<dbReference type="InterPro" id="IPR056119">
    <property type="entry name" value="DUF7702"/>
</dbReference>
<dbReference type="EMBL" id="SOSA01000964">
    <property type="protein sequence ID" value="THC88003.1"/>
    <property type="molecule type" value="Genomic_DNA"/>
</dbReference>
<dbReference type="PANTHER" id="PTHR42109:SF2">
    <property type="entry name" value="INTEGRAL MEMBRANE PROTEIN"/>
    <property type="match status" value="1"/>
</dbReference>
<keyword evidence="1" id="KW-1133">Transmembrane helix</keyword>